<evidence type="ECO:0000256" key="9">
    <source>
        <dbReference type="ARBA" id="ARBA00023136"/>
    </source>
</evidence>
<keyword evidence="9 11" id="KW-0472">Membrane</keyword>
<reference evidence="12" key="1">
    <citation type="submission" date="2013-12" db="EMBL/GenBank/DDBJ databases">
        <title>The Genome Sequence of Aphanomyces invadans NJM9701.</title>
        <authorList>
            <consortium name="The Broad Institute Genomics Platform"/>
            <person name="Russ C."/>
            <person name="Tyler B."/>
            <person name="van West P."/>
            <person name="Dieguez-Uribeondo J."/>
            <person name="Young S.K."/>
            <person name="Zeng Q."/>
            <person name="Gargeya S."/>
            <person name="Fitzgerald M."/>
            <person name="Abouelleil A."/>
            <person name="Alvarado L."/>
            <person name="Chapman S.B."/>
            <person name="Gainer-Dewar J."/>
            <person name="Goldberg J."/>
            <person name="Griggs A."/>
            <person name="Gujja S."/>
            <person name="Hansen M."/>
            <person name="Howarth C."/>
            <person name="Imamovic A."/>
            <person name="Ireland A."/>
            <person name="Larimer J."/>
            <person name="McCowan C."/>
            <person name="Murphy C."/>
            <person name="Pearson M."/>
            <person name="Poon T.W."/>
            <person name="Priest M."/>
            <person name="Roberts A."/>
            <person name="Saif S."/>
            <person name="Shea T."/>
            <person name="Sykes S."/>
            <person name="Wortman J."/>
            <person name="Nusbaum C."/>
            <person name="Birren B."/>
        </authorList>
    </citation>
    <scope>NUCLEOTIDE SEQUENCE [LARGE SCALE GENOMIC DNA]</scope>
    <source>
        <strain evidence="12">NJM9701</strain>
    </source>
</reference>
<dbReference type="Pfam" id="PF11051">
    <property type="entry name" value="Mannosyl_trans3"/>
    <property type="match status" value="1"/>
</dbReference>
<evidence type="ECO:0000256" key="2">
    <source>
        <dbReference type="ARBA" id="ARBA00004606"/>
    </source>
</evidence>
<proteinExistence type="inferred from homology"/>
<comment type="similarity">
    <text evidence="3">Belongs to the MNN1/MNT family.</text>
</comment>
<dbReference type="SUPFAM" id="SSF53448">
    <property type="entry name" value="Nucleotide-diphospho-sugar transferases"/>
    <property type="match status" value="1"/>
</dbReference>
<dbReference type="InterPro" id="IPR022751">
    <property type="entry name" value="Alpha_mannosyltransferase"/>
</dbReference>
<keyword evidence="7 11" id="KW-1133">Transmembrane helix</keyword>
<dbReference type="eggNOG" id="ENOG502QQ16">
    <property type="taxonomic scope" value="Eukaryota"/>
</dbReference>
<feature type="transmembrane region" description="Helical" evidence="11">
    <location>
        <begin position="57"/>
        <end position="78"/>
    </location>
</feature>
<dbReference type="AlphaFoldDB" id="A0A024UVP0"/>
<dbReference type="GO" id="GO:0000026">
    <property type="term" value="F:alpha-1,2-mannosyltransferase activity"/>
    <property type="evidence" value="ECO:0007669"/>
    <property type="project" value="TreeGrafter"/>
</dbReference>
<dbReference type="InterPro" id="IPR029044">
    <property type="entry name" value="Nucleotide-diphossugar_trans"/>
</dbReference>
<evidence type="ECO:0000256" key="4">
    <source>
        <dbReference type="ARBA" id="ARBA00022679"/>
    </source>
</evidence>
<dbReference type="GO" id="GO:0046354">
    <property type="term" value="P:mannan biosynthetic process"/>
    <property type="evidence" value="ECO:0007669"/>
    <property type="project" value="TreeGrafter"/>
</dbReference>
<evidence type="ECO:0000256" key="6">
    <source>
        <dbReference type="ARBA" id="ARBA00022968"/>
    </source>
</evidence>
<keyword evidence="6" id="KW-0735">Signal-anchor</keyword>
<evidence type="ECO:0000256" key="10">
    <source>
        <dbReference type="ARBA" id="ARBA00037847"/>
    </source>
</evidence>
<feature type="transmembrane region" description="Helical" evidence="11">
    <location>
        <begin position="552"/>
        <end position="572"/>
    </location>
</feature>
<gene>
    <name evidence="12" type="ORF">H310_00219</name>
</gene>
<evidence type="ECO:0000256" key="8">
    <source>
        <dbReference type="ARBA" id="ARBA00023034"/>
    </source>
</evidence>
<dbReference type="VEuPathDB" id="FungiDB:H310_00219"/>
<dbReference type="Gene3D" id="3.90.550.10">
    <property type="entry name" value="Spore Coat Polysaccharide Biosynthesis Protein SpsA, Chain A"/>
    <property type="match status" value="1"/>
</dbReference>
<organism evidence="12">
    <name type="scientific">Aphanomyces invadans</name>
    <dbReference type="NCBI Taxonomy" id="157072"/>
    <lineage>
        <taxon>Eukaryota</taxon>
        <taxon>Sar</taxon>
        <taxon>Stramenopiles</taxon>
        <taxon>Oomycota</taxon>
        <taxon>Saprolegniomycetes</taxon>
        <taxon>Saprolegniales</taxon>
        <taxon>Verrucalvaceae</taxon>
        <taxon>Aphanomyces</taxon>
    </lineage>
</organism>
<evidence type="ECO:0000256" key="5">
    <source>
        <dbReference type="ARBA" id="ARBA00022692"/>
    </source>
</evidence>
<dbReference type="PANTHER" id="PTHR31646">
    <property type="entry name" value="ALPHA-1,2-MANNOSYLTRANSFERASE MNN2"/>
    <property type="match status" value="1"/>
</dbReference>
<evidence type="ECO:0000256" key="11">
    <source>
        <dbReference type="SAM" id="Phobius"/>
    </source>
</evidence>
<accession>A0A024UVP0</accession>
<keyword evidence="5 11" id="KW-0812">Transmembrane</keyword>
<keyword evidence="8" id="KW-0333">Golgi apparatus</keyword>
<dbReference type="RefSeq" id="XP_008861139.1">
    <property type="nucleotide sequence ID" value="XM_008862917.1"/>
</dbReference>
<dbReference type="GO" id="GO:0000139">
    <property type="term" value="C:Golgi membrane"/>
    <property type="evidence" value="ECO:0007669"/>
    <property type="project" value="UniProtKB-SubCell"/>
</dbReference>
<name>A0A024UVP0_9STRA</name>
<keyword evidence="4" id="KW-0808">Transferase</keyword>
<comment type="subcellular location">
    <subcellularLocation>
        <location evidence="10">Endomembrane system</location>
        <topology evidence="10">Single-pass membrane protein</topology>
    </subcellularLocation>
    <subcellularLocation>
        <location evidence="1">Golgi apparatus membrane</location>
    </subcellularLocation>
    <subcellularLocation>
        <location evidence="2">Membrane</location>
        <topology evidence="2">Single-pass type II membrane protein</topology>
    </subcellularLocation>
</comment>
<dbReference type="GeneID" id="20077269"/>
<sequence length="602" mass="68247">MWAPCPQRELTATAASNQVIEVASLFDARMTSVSSSKREATSSRCTIPPRWYKLTRFLIGVAIAAVATLAGCKIYYMLAPFPREVVYDPSLNNVTLPVDRVSSLWRLDEFQCLGWRAVEGCDPTGARKPWNDRNCNQPIKRGMAGFCEVRNRTSGEVLRVMATTCRGIDQHHEFTCNMATEFTDFSIKAVKYKHNEPLVVSPLTDMPTRGIAMSIYTPVIASAYAVVRSLRSMKCALPIELFYHPGEIDLNNSVVAELTGRYNCILRPILNKAAKKYKSKPYAIYHSSFDQVLFLDSDNFPTRDPTYLFDLPEFQDTGTLFWPDFWQPEYSIFNLNPQSLLWQLLDMAPINEFEQESGQLLVDRRRTASALEKLMFYTMEGRMLEKLELVWGDKDLFRLAWRNTSTPVHFISTPPGLGGRYDPIEDRFCGIAMMQFDPRGDLVFIHRNTYKMTGRQEQVPLLTHMQVFNSNGTTTADYAVHHTGAGVGLGICWALKDNVPNSIVAMKDTSAANVEVHALHYAMEAGITMGIEPEVVHHINAGAWWQTPLDCLVFLMLWGGVAAILLTALHWISFRSVFGDKKLHWFDRYAGKKRKLSEYPIV</sequence>
<evidence type="ECO:0000256" key="7">
    <source>
        <dbReference type="ARBA" id="ARBA00022989"/>
    </source>
</evidence>
<evidence type="ECO:0000313" key="12">
    <source>
        <dbReference type="EMBL" id="ETW09728.1"/>
    </source>
</evidence>
<dbReference type="EMBL" id="KI913952">
    <property type="protein sequence ID" value="ETW09728.1"/>
    <property type="molecule type" value="Genomic_DNA"/>
</dbReference>
<protein>
    <submittedName>
        <fullName evidence="12">Uncharacterized protein</fullName>
    </submittedName>
</protein>
<evidence type="ECO:0000256" key="1">
    <source>
        <dbReference type="ARBA" id="ARBA00004394"/>
    </source>
</evidence>
<dbReference type="OrthoDB" id="430354at2759"/>
<dbReference type="STRING" id="157072.A0A024UVP0"/>
<evidence type="ECO:0000256" key="3">
    <source>
        <dbReference type="ARBA" id="ARBA00009105"/>
    </source>
</evidence>
<dbReference type="PANTHER" id="PTHR31646:SF1">
    <property type="entry name" value="ALPHA-1,2-MANNOSYLTRANSFERASE MNN2"/>
    <property type="match status" value="1"/>
</dbReference>